<dbReference type="Gene3D" id="2.70.98.10">
    <property type="match status" value="1"/>
</dbReference>
<organism evidence="1 2">
    <name type="scientific">Thalassovita mediterranea</name>
    <dbReference type="NCBI Taxonomy" id="340021"/>
    <lineage>
        <taxon>Bacteria</taxon>
        <taxon>Pseudomonadati</taxon>
        <taxon>Pseudomonadota</taxon>
        <taxon>Alphaproteobacteria</taxon>
        <taxon>Rhodobacterales</taxon>
        <taxon>Roseobacteraceae</taxon>
        <taxon>Thalassovita</taxon>
    </lineage>
</organism>
<dbReference type="CDD" id="cd09024">
    <property type="entry name" value="Aldose_epim_lacX"/>
    <property type="match status" value="1"/>
</dbReference>
<protein>
    <submittedName>
        <fullName evidence="1">Aldose 1-epimerase</fullName>
    </submittedName>
</protein>
<evidence type="ECO:0000313" key="1">
    <source>
        <dbReference type="EMBL" id="CUH85013.1"/>
    </source>
</evidence>
<gene>
    <name evidence="1" type="ORF">TM5383_02235</name>
</gene>
<name>A0A0P1GRC9_9RHOB</name>
<accession>A0A0P1GRC9</accession>
<dbReference type="Pfam" id="PF01263">
    <property type="entry name" value="Aldose_epim"/>
    <property type="match status" value="1"/>
</dbReference>
<dbReference type="SUPFAM" id="SSF74650">
    <property type="entry name" value="Galactose mutarotase-like"/>
    <property type="match status" value="1"/>
</dbReference>
<dbReference type="STRING" id="340021.TM5383_02235"/>
<dbReference type="GO" id="GO:0016853">
    <property type="term" value="F:isomerase activity"/>
    <property type="evidence" value="ECO:0007669"/>
    <property type="project" value="InterPro"/>
</dbReference>
<dbReference type="Proteomes" id="UP000051681">
    <property type="component" value="Unassembled WGS sequence"/>
</dbReference>
<dbReference type="InterPro" id="IPR008183">
    <property type="entry name" value="Aldose_1/G6P_1-epimerase"/>
</dbReference>
<dbReference type="EMBL" id="CYSF01000011">
    <property type="protein sequence ID" value="CUH85013.1"/>
    <property type="molecule type" value="Genomic_DNA"/>
</dbReference>
<keyword evidence="2" id="KW-1185">Reference proteome</keyword>
<dbReference type="InterPro" id="IPR037481">
    <property type="entry name" value="LacX"/>
</dbReference>
<dbReference type="AlphaFoldDB" id="A0A0P1GRC9"/>
<dbReference type="InterPro" id="IPR014718">
    <property type="entry name" value="GH-type_carb-bd"/>
</dbReference>
<sequence>MTDVTQIQNDHIRVGVSPLGAETQYLRDDQNRDWLWHGDPTWWAGRSPILFPIVGAAPDGQISIGAFTAPMNQHGFARRSKFALIAASETHCTHQLTDSADTRANYPFEFALRLTHQLDGPTLSVTAEVENHSNRAMPFGFGFHPAFAWPLPGANGTHEVQLDNQGEPALYRINADGLLVDAPLPSPFRDGRLTLDPAQYADDAMLFPAGAGTGLTLSAAGASLRFQWQNLPNFALWQKPGAPYICLEPWHGTAAIAGQGSAMIDRPDTITLDAGQSARFAYTVTITGK</sequence>
<dbReference type="GO" id="GO:0030246">
    <property type="term" value="F:carbohydrate binding"/>
    <property type="evidence" value="ECO:0007669"/>
    <property type="project" value="InterPro"/>
</dbReference>
<evidence type="ECO:0000313" key="2">
    <source>
        <dbReference type="Proteomes" id="UP000051681"/>
    </source>
</evidence>
<dbReference type="GO" id="GO:0005975">
    <property type="term" value="P:carbohydrate metabolic process"/>
    <property type="evidence" value="ECO:0007669"/>
    <property type="project" value="InterPro"/>
</dbReference>
<dbReference type="RefSeq" id="WP_058319102.1">
    <property type="nucleotide sequence ID" value="NZ_CYSF01000011.1"/>
</dbReference>
<dbReference type="OrthoDB" id="9795355at2"/>
<proteinExistence type="predicted"/>
<dbReference type="InterPro" id="IPR011013">
    <property type="entry name" value="Gal_mutarotase_sf_dom"/>
</dbReference>
<reference evidence="1 2" key="1">
    <citation type="submission" date="2015-09" db="EMBL/GenBank/DDBJ databases">
        <authorList>
            <consortium name="Swine Surveillance"/>
        </authorList>
    </citation>
    <scope>NUCLEOTIDE SEQUENCE [LARGE SCALE GENOMIC DNA]</scope>
    <source>
        <strain evidence="1 2">CECT 8383</strain>
    </source>
</reference>